<dbReference type="InterPro" id="IPR029063">
    <property type="entry name" value="SAM-dependent_MTases_sf"/>
</dbReference>
<dbReference type="EMBL" id="ABLOJW010000013">
    <property type="protein sequence ID" value="EKT4093121.1"/>
    <property type="molecule type" value="Genomic_DNA"/>
</dbReference>
<dbReference type="GO" id="GO:0008168">
    <property type="term" value="F:methyltransferase activity"/>
    <property type="evidence" value="ECO:0007669"/>
    <property type="project" value="UniProtKB-KW"/>
</dbReference>
<dbReference type="PANTHER" id="PTHR43464">
    <property type="entry name" value="METHYLTRANSFERASE"/>
    <property type="match status" value="1"/>
</dbReference>
<dbReference type="PANTHER" id="PTHR43464:SF19">
    <property type="entry name" value="UBIQUINONE BIOSYNTHESIS O-METHYLTRANSFERASE, MITOCHONDRIAL"/>
    <property type="match status" value="1"/>
</dbReference>
<keyword evidence="2" id="KW-0808">Transferase</keyword>
<evidence type="ECO:0000256" key="2">
    <source>
        <dbReference type="ARBA" id="ARBA00022679"/>
    </source>
</evidence>
<name>A0AAI9C2U9_STEMA</name>
<dbReference type="Gene3D" id="3.40.50.150">
    <property type="entry name" value="Vaccinia Virus protein VP39"/>
    <property type="match status" value="1"/>
</dbReference>
<keyword evidence="1 4" id="KW-0489">Methyltransferase</keyword>
<sequence>MDIDVQGDREVLDEVLREEGLSDLRQRNFAVLAEDLAARFPQRAERRPRLLDVGCAHGWFLQATEGHFEVVGIEPDARVADSASARGLPVRRGFFPDVLQAGEKFDVIVFNDVMEHIPDILSAMRACTAVLRPGGVVVINAPARTGVLYRVARVMARMGAPASFERLWQKGFPSPHVHYLDDGSMRAIGTRTGLSLQHARTLPSLSVKGLYARIRYDRSVSAAKAMALTAALSVLAPVMRLLPADIKVWMLQAESGPAGGMAG</sequence>
<evidence type="ECO:0000313" key="4">
    <source>
        <dbReference type="EMBL" id="EKT4093121.1"/>
    </source>
</evidence>
<dbReference type="SUPFAM" id="SSF53335">
    <property type="entry name" value="S-adenosyl-L-methionine-dependent methyltransferases"/>
    <property type="match status" value="1"/>
</dbReference>
<dbReference type="Pfam" id="PF13489">
    <property type="entry name" value="Methyltransf_23"/>
    <property type="match status" value="1"/>
</dbReference>
<reference evidence="4" key="1">
    <citation type="submission" date="2022-07" db="EMBL/GenBank/DDBJ databases">
        <authorList>
            <consortium name="DAFM: The Division of Animal and Food Microbiology"/>
        </authorList>
    </citation>
    <scope>NUCLEOTIDE SEQUENCE</scope>
    <source>
        <strain evidence="4">19MO01SH01-2</strain>
    </source>
</reference>
<proteinExistence type="predicted"/>
<dbReference type="GO" id="GO:0032259">
    <property type="term" value="P:methylation"/>
    <property type="evidence" value="ECO:0007669"/>
    <property type="project" value="UniProtKB-KW"/>
</dbReference>
<dbReference type="Proteomes" id="UP001218208">
    <property type="component" value="Unassembled WGS sequence"/>
</dbReference>
<keyword evidence="3" id="KW-0949">S-adenosyl-L-methionine</keyword>
<accession>A0AAI9C2U9</accession>
<dbReference type="CDD" id="cd02440">
    <property type="entry name" value="AdoMet_MTases"/>
    <property type="match status" value="1"/>
</dbReference>
<dbReference type="AlphaFoldDB" id="A0AAI9C2U9"/>
<evidence type="ECO:0000313" key="5">
    <source>
        <dbReference type="Proteomes" id="UP001218208"/>
    </source>
</evidence>
<evidence type="ECO:0000256" key="1">
    <source>
        <dbReference type="ARBA" id="ARBA00022603"/>
    </source>
</evidence>
<organism evidence="4 5">
    <name type="scientific">Stenotrophomonas maltophilia</name>
    <name type="common">Pseudomonas maltophilia</name>
    <name type="synonym">Xanthomonas maltophilia</name>
    <dbReference type="NCBI Taxonomy" id="40324"/>
    <lineage>
        <taxon>Bacteria</taxon>
        <taxon>Pseudomonadati</taxon>
        <taxon>Pseudomonadota</taxon>
        <taxon>Gammaproteobacteria</taxon>
        <taxon>Lysobacterales</taxon>
        <taxon>Lysobacteraceae</taxon>
        <taxon>Stenotrophomonas</taxon>
        <taxon>Stenotrophomonas maltophilia group</taxon>
    </lineage>
</organism>
<dbReference type="RefSeq" id="WP_180847382.1">
    <property type="nucleotide sequence ID" value="NZ_JAVTIG010000042.1"/>
</dbReference>
<evidence type="ECO:0000256" key="3">
    <source>
        <dbReference type="ARBA" id="ARBA00022691"/>
    </source>
</evidence>
<gene>
    <name evidence="4" type="ORF">QEG23_002647</name>
</gene>
<protein>
    <submittedName>
        <fullName evidence="4">Class I SAM-dependent methyltransferase</fullName>
    </submittedName>
</protein>
<comment type="caution">
    <text evidence="4">The sequence shown here is derived from an EMBL/GenBank/DDBJ whole genome shotgun (WGS) entry which is preliminary data.</text>
</comment>